<dbReference type="Gene3D" id="2.60.40.4070">
    <property type="match status" value="1"/>
</dbReference>
<dbReference type="Pfam" id="PF13860">
    <property type="entry name" value="FlgD_ig"/>
    <property type="match status" value="1"/>
</dbReference>
<evidence type="ECO:0000259" key="2">
    <source>
        <dbReference type="Pfam" id="PF13860"/>
    </source>
</evidence>
<dbReference type="SUPFAM" id="SSF51126">
    <property type="entry name" value="Pectin lyase-like"/>
    <property type="match status" value="1"/>
</dbReference>
<protein>
    <submittedName>
        <fullName evidence="3">Right-handed parallel beta-helix repeat-containing protein</fullName>
    </submittedName>
</protein>
<proteinExistence type="predicted"/>
<evidence type="ECO:0000313" key="4">
    <source>
        <dbReference type="Proteomes" id="UP000739538"/>
    </source>
</evidence>
<evidence type="ECO:0000256" key="1">
    <source>
        <dbReference type="SAM" id="SignalP"/>
    </source>
</evidence>
<organism evidence="3 4">
    <name type="scientific">Eiseniibacteriota bacterium</name>
    <dbReference type="NCBI Taxonomy" id="2212470"/>
    <lineage>
        <taxon>Bacteria</taxon>
        <taxon>Candidatus Eiseniibacteriota</taxon>
    </lineage>
</organism>
<dbReference type="InterPro" id="IPR011050">
    <property type="entry name" value="Pectin_lyase_fold/virulence"/>
</dbReference>
<dbReference type="Proteomes" id="UP000739538">
    <property type="component" value="Unassembled WGS sequence"/>
</dbReference>
<gene>
    <name evidence="3" type="ORF">KDA27_03565</name>
</gene>
<reference evidence="3" key="2">
    <citation type="journal article" date="2021" name="Microbiome">
        <title>Successional dynamics and alternative stable states in a saline activated sludge microbial community over 9 years.</title>
        <authorList>
            <person name="Wang Y."/>
            <person name="Ye J."/>
            <person name="Ju F."/>
            <person name="Liu L."/>
            <person name="Boyd J.A."/>
            <person name="Deng Y."/>
            <person name="Parks D.H."/>
            <person name="Jiang X."/>
            <person name="Yin X."/>
            <person name="Woodcroft B.J."/>
            <person name="Tyson G.W."/>
            <person name="Hugenholtz P."/>
            <person name="Polz M.F."/>
            <person name="Zhang T."/>
        </authorList>
    </citation>
    <scope>NUCLEOTIDE SEQUENCE</scope>
    <source>
        <strain evidence="3">HKST-UBA02</strain>
    </source>
</reference>
<dbReference type="InterPro" id="IPR012334">
    <property type="entry name" value="Pectin_lyas_fold"/>
</dbReference>
<dbReference type="InterPro" id="IPR025965">
    <property type="entry name" value="FlgD/Vpr_Ig-like"/>
</dbReference>
<feature type="signal peptide" evidence="1">
    <location>
        <begin position="1"/>
        <end position="23"/>
    </location>
</feature>
<reference evidence="3" key="1">
    <citation type="submission" date="2020-04" db="EMBL/GenBank/DDBJ databases">
        <authorList>
            <person name="Zhang T."/>
        </authorList>
    </citation>
    <scope>NUCLEOTIDE SEQUENCE</scope>
    <source>
        <strain evidence="3">HKST-UBA02</strain>
    </source>
</reference>
<dbReference type="Gene3D" id="2.160.20.10">
    <property type="entry name" value="Single-stranded right-handed beta-helix, Pectin lyase-like"/>
    <property type="match status" value="1"/>
</dbReference>
<keyword evidence="1" id="KW-0732">Signal</keyword>
<name>A0A956N8W6_UNCEI</name>
<feature type="domain" description="FlgD/Vpr Ig-like" evidence="2">
    <location>
        <begin position="569"/>
        <end position="629"/>
    </location>
</feature>
<dbReference type="AlphaFoldDB" id="A0A956N8W6"/>
<evidence type="ECO:0000313" key="3">
    <source>
        <dbReference type="EMBL" id="MCA9754855.1"/>
    </source>
</evidence>
<comment type="caution">
    <text evidence="3">The sequence shown here is derived from an EMBL/GenBank/DDBJ whole genome shotgun (WGS) entry which is preliminary data.</text>
</comment>
<dbReference type="EMBL" id="JAGQHS010000011">
    <property type="protein sequence ID" value="MCA9754855.1"/>
    <property type="molecule type" value="Genomic_DNA"/>
</dbReference>
<feature type="chain" id="PRO_5038039002" evidence="1">
    <location>
        <begin position="24"/>
        <end position="645"/>
    </location>
</feature>
<accession>A0A956N8W6</accession>
<sequence>MSRVFQGTLLAMLSLAAAQIATAATVTVDVGTDPIDIDWQTATIADLPGPDGVVSFSEAMIVTNNTPGHDTIEFAIPQSDWQMQWLLPGRAVIQSSYTYFWRAFDEVTIDGRTQTEFTGDSNPDGAEVALFGGELYLNVDNCEVYGLDYGAFTLNGSNSVAEGNTGGVNITVFGGSGSLIKDNIGGTLKLDRSSDNVVVGNTFLRVRNLGWVGGGQANVNNRIGGPNPEDRNFITGLGSYSSEGYPGGFSIQLFDAVDTVIENNSIGSTPDGMASGTPAASVGIRFEGENHNTVIRDNRIAGVLGIGIGPHHAGQLFGWALLIGGSGSGIEITGNTIGLNAEGDPLLGSVVGIDVGASTNSTISDITIGGLEPGQGNTIAGHRFNGISVAANVPQARIAGNSIYANVALGIDLLSGAGVYGLTTNDPGDGDTGGNGLQNFPEFMTATASGASIEIQGSLQSLASRDFTLDFFASEECDANGYGEGRLYLGSSVVTTNGAGDADFTVVLPAVVEDGWVVTATATLEPLGATSEFSQCVSIEGGNTSSTPLDVVTSGIRLGASIPSPFRTATTLGYELPSAADVRVDVFDAGGRLVRNLERGERAAGVHQIEWDGRDDRGALLSGGVYFYQLAVGGERLTQRTLLVR</sequence>